<name>A0A0W1ATX7_9BACL</name>
<feature type="transmembrane region" description="Helical" evidence="7">
    <location>
        <begin position="273"/>
        <end position="298"/>
    </location>
</feature>
<feature type="transmembrane region" description="Helical" evidence="7">
    <location>
        <begin position="173"/>
        <end position="191"/>
    </location>
</feature>
<evidence type="ECO:0000256" key="7">
    <source>
        <dbReference type="RuleBase" id="RU363032"/>
    </source>
</evidence>
<evidence type="ECO:0000259" key="8">
    <source>
        <dbReference type="PROSITE" id="PS50928"/>
    </source>
</evidence>
<dbReference type="CDD" id="cd06261">
    <property type="entry name" value="TM_PBP2"/>
    <property type="match status" value="1"/>
</dbReference>
<dbReference type="AlphaFoldDB" id="A0A0W1ATX7"/>
<keyword evidence="6 7" id="KW-0472">Membrane</keyword>
<dbReference type="InterPro" id="IPR035906">
    <property type="entry name" value="MetI-like_sf"/>
</dbReference>
<evidence type="ECO:0000313" key="10">
    <source>
        <dbReference type="Proteomes" id="UP000054709"/>
    </source>
</evidence>
<evidence type="ECO:0000256" key="1">
    <source>
        <dbReference type="ARBA" id="ARBA00004651"/>
    </source>
</evidence>
<protein>
    <recommendedName>
        <fullName evidence="8">ABC transmembrane type-1 domain-containing protein</fullName>
    </recommendedName>
</protein>
<dbReference type="PANTHER" id="PTHR43227">
    <property type="entry name" value="BLL4140 PROTEIN"/>
    <property type="match status" value="1"/>
</dbReference>
<dbReference type="EMBL" id="LCZJ02000033">
    <property type="protein sequence ID" value="KTD84720.1"/>
    <property type="molecule type" value="Genomic_DNA"/>
</dbReference>
<feature type="transmembrane region" description="Helical" evidence="7">
    <location>
        <begin position="116"/>
        <end position="136"/>
    </location>
</feature>
<dbReference type="PROSITE" id="PS50928">
    <property type="entry name" value="ABC_TM1"/>
    <property type="match status" value="1"/>
</dbReference>
<keyword evidence="5 7" id="KW-1133">Transmembrane helix</keyword>
<feature type="transmembrane region" description="Helical" evidence="7">
    <location>
        <begin position="87"/>
        <end position="104"/>
    </location>
</feature>
<dbReference type="GO" id="GO:0005886">
    <property type="term" value="C:plasma membrane"/>
    <property type="evidence" value="ECO:0007669"/>
    <property type="project" value="UniProtKB-SubCell"/>
</dbReference>
<feature type="domain" description="ABC transmembrane type-1" evidence="8">
    <location>
        <begin position="76"/>
        <end position="294"/>
    </location>
</feature>
<evidence type="ECO:0000256" key="6">
    <source>
        <dbReference type="ARBA" id="ARBA00023136"/>
    </source>
</evidence>
<dbReference type="SUPFAM" id="SSF161098">
    <property type="entry name" value="MetI-like"/>
    <property type="match status" value="1"/>
</dbReference>
<comment type="subcellular location">
    <subcellularLocation>
        <location evidence="1 7">Cell membrane</location>
        <topology evidence="1 7">Multi-pass membrane protein</topology>
    </subcellularLocation>
</comment>
<accession>A0A0W1ATX7</accession>
<comment type="caution">
    <text evidence="9">The sequence shown here is derived from an EMBL/GenBank/DDBJ whole genome shotgun (WGS) entry which is preliminary data.</text>
</comment>
<dbReference type="OrthoDB" id="9785836at2"/>
<evidence type="ECO:0000256" key="4">
    <source>
        <dbReference type="ARBA" id="ARBA00022692"/>
    </source>
</evidence>
<keyword evidence="4 7" id="KW-0812">Transmembrane</keyword>
<organism evidence="9 10">
    <name type="scientific">Paenibacillus etheri</name>
    <dbReference type="NCBI Taxonomy" id="1306852"/>
    <lineage>
        <taxon>Bacteria</taxon>
        <taxon>Bacillati</taxon>
        <taxon>Bacillota</taxon>
        <taxon>Bacilli</taxon>
        <taxon>Bacillales</taxon>
        <taxon>Paenibacillaceae</taxon>
        <taxon>Paenibacillus</taxon>
    </lineage>
</organism>
<evidence type="ECO:0000313" key="9">
    <source>
        <dbReference type="EMBL" id="KTD84720.1"/>
    </source>
</evidence>
<sequence length="308" mass="35051">MNMKNGILAELWKNRSYYLMAVPGLALLIVISYFPYPGMILAFKNFNPMDGIYGSPWAGFENFKFFLDNGDFLRITMNTLWINFNNIFWGTMLAVVFALMLNELRNRTMKRVFQSIMFIPYFFSFAIVGKIVLLLFSSEYGLVNELIHAFNGHSIQWYTDPAPWVKILVSTNIWKNVGYSVIIYLSVITGIDEEMLEAASLDGASRVQKIRYILIPNLIPTIIILTLMSIGRIFFGDFALIYAIIENNGLLFETTDVIDTYIYRSMITGGGDYGMITAIGLCQSVVGFIVVLGSNWIAKRYDKDSALF</sequence>
<evidence type="ECO:0000256" key="3">
    <source>
        <dbReference type="ARBA" id="ARBA00022475"/>
    </source>
</evidence>
<keyword evidence="2 7" id="KW-0813">Transport</keyword>
<gene>
    <name evidence="9" type="ORF">UQ64_24045</name>
</gene>
<dbReference type="Pfam" id="PF00528">
    <property type="entry name" value="BPD_transp_1"/>
    <property type="match status" value="1"/>
</dbReference>
<proteinExistence type="inferred from homology"/>
<evidence type="ECO:0000256" key="5">
    <source>
        <dbReference type="ARBA" id="ARBA00022989"/>
    </source>
</evidence>
<dbReference type="GO" id="GO:0055085">
    <property type="term" value="P:transmembrane transport"/>
    <property type="evidence" value="ECO:0007669"/>
    <property type="project" value="InterPro"/>
</dbReference>
<keyword evidence="10" id="KW-1185">Reference proteome</keyword>
<dbReference type="InterPro" id="IPR000515">
    <property type="entry name" value="MetI-like"/>
</dbReference>
<keyword evidence="3" id="KW-1003">Cell membrane</keyword>
<feature type="transmembrane region" description="Helical" evidence="7">
    <location>
        <begin position="212"/>
        <end position="245"/>
    </location>
</feature>
<dbReference type="Proteomes" id="UP000054709">
    <property type="component" value="Unassembled WGS sequence"/>
</dbReference>
<dbReference type="PANTHER" id="PTHR43227:SF11">
    <property type="entry name" value="BLL4140 PROTEIN"/>
    <property type="match status" value="1"/>
</dbReference>
<dbReference type="InterPro" id="IPR050809">
    <property type="entry name" value="UgpAE/MalFG_permease"/>
</dbReference>
<dbReference type="Gene3D" id="1.10.3720.10">
    <property type="entry name" value="MetI-like"/>
    <property type="match status" value="1"/>
</dbReference>
<feature type="transmembrane region" description="Helical" evidence="7">
    <location>
        <begin position="16"/>
        <end position="36"/>
    </location>
</feature>
<evidence type="ECO:0000256" key="2">
    <source>
        <dbReference type="ARBA" id="ARBA00022448"/>
    </source>
</evidence>
<comment type="similarity">
    <text evidence="7">Belongs to the binding-protein-dependent transport system permease family.</text>
</comment>
<reference evidence="9 10" key="1">
    <citation type="journal article" date="2015" name="Int. Biodeterior. Biodegradation">
        <title>Physiological and genetic screening methods for the isolation of methyl tert-butyl ether-degrading bacteria for bioremediation purposes.</title>
        <authorList>
            <person name="Guisado I.M."/>
            <person name="Purswani J."/>
            <person name="Gonzalez Lopez J."/>
            <person name="Pozo C."/>
        </authorList>
    </citation>
    <scope>NUCLEOTIDE SEQUENCE [LARGE SCALE GENOMIC DNA]</scope>
    <source>
        <strain evidence="9 10">SH7</strain>
    </source>
</reference>